<dbReference type="Proteomes" id="UP000515779">
    <property type="component" value="Segment"/>
</dbReference>
<proteinExistence type="predicted"/>
<gene>
    <name evidence="1" type="ORF">ACEC001_1980</name>
</gene>
<organism evidence="1 2">
    <name type="scientific">Escherichia phage vB_EcoM_EC001</name>
    <dbReference type="NCBI Taxonomy" id="2739754"/>
    <lineage>
        <taxon>Viruses</taxon>
        <taxon>Duplodnaviria</taxon>
        <taxon>Heunggongvirae</taxon>
        <taxon>Uroviricota</taxon>
        <taxon>Caudoviricetes</taxon>
        <taxon>Chimalliviridae</taxon>
        <taxon>Seoulvirus</taxon>
        <taxon>Seoulvirus SPN3US</taxon>
    </lineage>
</organism>
<reference evidence="1 2" key="1">
    <citation type="submission" date="2019-09" db="EMBL/GenBank/DDBJ databases">
        <authorList>
            <person name="Lin J."/>
            <person name="Cucic S."/>
            <person name="Klem A."/>
            <person name="Kropinski A."/>
            <person name="Anany H."/>
        </authorList>
    </citation>
    <scope>NUCLEOTIDE SEQUENCE [LARGE SCALE GENOMIC DNA]</scope>
</reference>
<sequence length="377" mass="42848">MKFPISVIEDMARVVRDRAYVLSYEGIRAYSEALIAQHVTGTGVINPDLYNALVDNNVEAYLPLPHLRNKLCLSSQTLQFDNLPPLKYSPDDRWGSMLGMAFQNCHAPYNWSILVEGVDGVWYAIAHSDEFFFEPGELIKPVSAPHGRVKVGHCYIELTHVQWTIEDWRAASVIFGDGKPHSVTFERCEAVHVEEPDNDEVGDRYAPLEECRNIANIDWVKVFTANPGFRGQTINPGEVTWEGFVQLADKLGYDVWDYTYKRPYPNASEDEDHDEIILENLADIENVFIDDEIFVTLGIERPKSTAYPVSVASVIQELGKMQEQTVEVKIDEEQMQIVAQVQKTLNLDKLYAEIRKLPKKKRTAATIKAMVRDIIGK</sequence>
<name>A0A7D4UZK9_9CAUD</name>
<protein>
    <submittedName>
        <fullName evidence="1">Uncharacterized protein</fullName>
    </submittedName>
</protein>
<dbReference type="EMBL" id="MN445185">
    <property type="protein sequence ID" value="QKN86041.1"/>
    <property type="molecule type" value="Genomic_DNA"/>
</dbReference>
<evidence type="ECO:0000313" key="2">
    <source>
        <dbReference type="Proteomes" id="UP000515779"/>
    </source>
</evidence>
<evidence type="ECO:0000313" key="1">
    <source>
        <dbReference type="EMBL" id="QKN86041.1"/>
    </source>
</evidence>
<accession>A0A7D4UZK9</accession>